<accession>A0ACD0WQQ8</accession>
<reference evidence="2" key="1">
    <citation type="journal article" date="2019" name="MBio">
        <title>Comparative genomics for the elucidation of multidrug resistance (MDR) in Candida lusitaniae.</title>
        <authorList>
            <person name="Kannan A."/>
            <person name="Asner S.A."/>
            <person name="Trachsel E."/>
            <person name="Kelly S."/>
            <person name="Parker J."/>
            <person name="Sanglard D."/>
        </authorList>
    </citation>
    <scope>NUCLEOTIDE SEQUENCE [LARGE SCALE GENOMIC DNA]</scope>
    <source>
        <strain evidence="2">P1</strain>
    </source>
</reference>
<evidence type="ECO:0000313" key="1">
    <source>
        <dbReference type="EMBL" id="QFZ29676.1"/>
    </source>
</evidence>
<keyword evidence="2" id="KW-1185">Reference proteome</keyword>
<evidence type="ECO:0000313" key="2">
    <source>
        <dbReference type="Proteomes" id="UP000326582"/>
    </source>
</evidence>
<dbReference type="EMBL" id="CP038489">
    <property type="protein sequence ID" value="QFZ29676.1"/>
    <property type="molecule type" value="Genomic_DNA"/>
</dbReference>
<sequence length="223" mass="25166">MSDKISQEGSNSALPVQNLKSQPNRVYDFKASTVYYSRQSRLKANIKTVQPRKDVFYQSCNTCRAVRRIQSTFTLPFSTIFHGPRGLLQLRRPAACRDPPVCSRRLRRPRPGSLQSGGQLGQRPVASVARLPCIGSPSQSGRLLCSRRRGRQHACAWPVPGESGMPEHPFWRRDSWPGGREQKHRGDSRRARRQGAYRSRRRHQQRDCGASCGGRACGGRFGH</sequence>
<protein>
    <submittedName>
        <fullName evidence="1">Uncharacterized protein</fullName>
    </submittedName>
</protein>
<dbReference type="Proteomes" id="UP000326582">
    <property type="component" value="Chromosome 6"/>
</dbReference>
<gene>
    <name evidence="1" type="ORF">EJF14_60188</name>
</gene>
<organism evidence="1 2">
    <name type="scientific">Clavispora lusitaniae</name>
    <name type="common">Candida lusitaniae</name>
    <dbReference type="NCBI Taxonomy" id="36911"/>
    <lineage>
        <taxon>Eukaryota</taxon>
        <taxon>Fungi</taxon>
        <taxon>Dikarya</taxon>
        <taxon>Ascomycota</taxon>
        <taxon>Saccharomycotina</taxon>
        <taxon>Pichiomycetes</taxon>
        <taxon>Metschnikowiaceae</taxon>
        <taxon>Clavispora</taxon>
    </lineage>
</organism>
<name>A0ACD0WQQ8_CLALS</name>
<proteinExistence type="predicted"/>